<dbReference type="EnsemblMetazoa" id="CJA30956.1">
    <property type="protein sequence ID" value="CJA30956.1"/>
    <property type="gene ID" value="WBGene00206803"/>
</dbReference>
<organism evidence="1 2">
    <name type="scientific">Caenorhabditis japonica</name>
    <dbReference type="NCBI Taxonomy" id="281687"/>
    <lineage>
        <taxon>Eukaryota</taxon>
        <taxon>Metazoa</taxon>
        <taxon>Ecdysozoa</taxon>
        <taxon>Nematoda</taxon>
        <taxon>Chromadorea</taxon>
        <taxon>Rhabditida</taxon>
        <taxon>Rhabditina</taxon>
        <taxon>Rhabditomorpha</taxon>
        <taxon>Rhabditoidea</taxon>
        <taxon>Rhabditidae</taxon>
        <taxon>Peloderinae</taxon>
        <taxon>Caenorhabditis</taxon>
    </lineage>
</organism>
<dbReference type="Proteomes" id="UP000005237">
    <property type="component" value="Unassembled WGS sequence"/>
</dbReference>
<dbReference type="AlphaFoldDB" id="A0A8R1E8N0"/>
<protein>
    <submittedName>
        <fullName evidence="1">Uncharacterized protein</fullName>
    </submittedName>
</protein>
<reference evidence="1" key="2">
    <citation type="submission" date="2022-06" db="UniProtKB">
        <authorList>
            <consortium name="EnsemblMetazoa"/>
        </authorList>
    </citation>
    <scope>IDENTIFICATION</scope>
    <source>
        <strain evidence="1">DF5081</strain>
    </source>
</reference>
<dbReference type="GO" id="GO:0016020">
    <property type="term" value="C:membrane"/>
    <property type="evidence" value="ECO:0007669"/>
    <property type="project" value="InterPro"/>
</dbReference>
<proteinExistence type="predicted"/>
<dbReference type="SUPFAM" id="SSF63712">
    <property type="entry name" value="Nicotinic receptor ligand binding domain-like"/>
    <property type="match status" value="1"/>
</dbReference>
<dbReference type="InterPro" id="IPR036734">
    <property type="entry name" value="Neur_chan_lig-bd_sf"/>
</dbReference>
<name>A0A8R1E8N0_CAEJA</name>
<keyword evidence="2" id="KW-1185">Reference proteome</keyword>
<dbReference type="Gene3D" id="2.70.170.10">
    <property type="entry name" value="Neurotransmitter-gated ion-channel ligand-binding domain"/>
    <property type="match status" value="1"/>
</dbReference>
<evidence type="ECO:0000313" key="2">
    <source>
        <dbReference type="Proteomes" id="UP000005237"/>
    </source>
</evidence>
<reference evidence="2" key="1">
    <citation type="submission" date="2010-08" db="EMBL/GenBank/DDBJ databases">
        <authorList>
            <consortium name="Caenorhabditis japonica Sequencing Consortium"/>
            <person name="Wilson R.K."/>
        </authorList>
    </citation>
    <scope>NUCLEOTIDE SEQUENCE [LARGE SCALE GENOMIC DNA]</scope>
    <source>
        <strain evidence="2">DF5081</strain>
    </source>
</reference>
<evidence type="ECO:0000313" key="1">
    <source>
        <dbReference type="EnsemblMetazoa" id="CJA30956.1"/>
    </source>
</evidence>
<dbReference type="GO" id="GO:0005230">
    <property type="term" value="F:extracellular ligand-gated monoatomic ion channel activity"/>
    <property type="evidence" value="ECO:0007669"/>
    <property type="project" value="InterPro"/>
</dbReference>
<accession>A0A8R1E8N0</accession>
<sequence>MLILFQQDISSISEISSSFIADVWFSQVWEDPRLEY</sequence>